<gene>
    <name evidence="1" type="ORF">IDM49_10195</name>
</gene>
<evidence type="ECO:0000313" key="2">
    <source>
        <dbReference type="Proteomes" id="UP000516404"/>
    </source>
</evidence>
<dbReference type="KEGG" id="rter:IDM49_10195"/>
<keyword evidence="2" id="KW-1185">Reference proteome</keyword>
<dbReference type="Proteomes" id="UP000516404">
    <property type="component" value="Chromosome"/>
</dbReference>
<dbReference type="GeneID" id="96624608"/>
<accession>A0A7H2BD21</accession>
<protein>
    <recommendedName>
        <fullName evidence="3">Helix-turn-helix domain-containing protein</fullName>
    </recommendedName>
</protein>
<dbReference type="AlphaFoldDB" id="A0A7H2BD21"/>
<dbReference type="RefSeq" id="WP_168614156.1">
    <property type="nucleotide sequence ID" value="NZ_BAAAOX010000016.1"/>
</dbReference>
<reference evidence="1 2" key="1">
    <citation type="submission" date="2020-09" db="EMBL/GenBank/DDBJ databases">
        <title>Investigation of environmental microbes.</title>
        <authorList>
            <person name="Ou Y."/>
            <person name="Kang Q."/>
        </authorList>
    </citation>
    <scope>NUCLEOTIDE SEQUENCE [LARGE SCALE GENOMIC DNA]</scope>
    <source>
        <strain evidence="1 2">KJZ-14</strain>
    </source>
</reference>
<name>A0A7H2BD21_9MICC</name>
<evidence type="ECO:0000313" key="1">
    <source>
        <dbReference type="EMBL" id="QNV37567.1"/>
    </source>
</evidence>
<evidence type="ECO:0008006" key="3">
    <source>
        <dbReference type="Google" id="ProtNLM"/>
    </source>
</evidence>
<dbReference type="EMBL" id="CP061539">
    <property type="protein sequence ID" value="QNV37567.1"/>
    <property type="molecule type" value="Genomic_DNA"/>
</dbReference>
<sequence>MAESLTIAETAEYLGVNEFSVMTWFGEDALVQDESAPGVRFTRASVEALKEVLVNRKSESRTMMRDFGGEY</sequence>
<proteinExistence type="predicted"/>
<organism evidence="1 2">
    <name type="scientific">Rothia terrae</name>
    <dbReference type="NCBI Taxonomy" id="396015"/>
    <lineage>
        <taxon>Bacteria</taxon>
        <taxon>Bacillati</taxon>
        <taxon>Actinomycetota</taxon>
        <taxon>Actinomycetes</taxon>
        <taxon>Micrococcales</taxon>
        <taxon>Micrococcaceae</taxon>
        <taxon>Rothia</taxon>
    </lineage>
</organism>